<evidence type="ECO:0000313" key="2">
    <source>
        <dbReference type="Proteomes" id="UP000238916"/>
    </source>
</evidence>
<organism evidence="1 2">
    <name type="scientific">Candidatus Desulfosporosinus infrequens</name>
    <dbReference type="NCBI Taxonomy" id="2043169"/>
    <lineage>
        <taxon>Bacteria</taxon>
        <taxon>Bacillati</taxon>
        <taxon>Bacillota</taxon>
        <taxon>Clostridia</taxon>
        <taxon>Eubacteriales</taxon>
        <taxon>Desulfitobacteriaceae</taxon>
        <taxon>Desulfosporosinus</taxon>
    </lineage>
</organism>
<accession>A0A2U3LFL0</accession>
<reference evidence="2" key="1">
    <citation type="submission" date="2018-02" db="EMBL/GenBank/DDBJ databases">
        <authorList>
            <person name="Hausmann B."/>
        </authorList>
    </citation>
    <scope>NUCLEOTIDE SEQUENCE [LARGE SCALE GENOMIC DNA]</scope>
    <source>
        <strain evidence="2">Peat soil MAG SbF1</strain>
    </source>
</reference>
<sequence length="403" mass="46008">MLSEKILAAFKSNSKTSELAASDPSLTKIETRRTFLKRLIGIVAGGYFFGFFSIKNDAKVIRHQPALVIADEVQSPQPHLIMNKPFNNAINQIVTPTYDNSGQTVHPSVIDFKTEYGIDTWGEFRYWMALTPYPNFNSAFENPCLLVSKDGLNWKNQPNIKNPLAAKPLGFISGNYNSDPELVYDPDQNILILYWREYCRDVYEKIWVKKISSNYRQSDKILCLEKAWDYQTGLVLSPTVWRKNANEWYMWTTDGNLAMHFYSSTDGMTWSSGEPCSAPWDTWNGGYIPWHIVAKPNHSEQNIEFLIAGWPKQGTMKDSQLFYATAPMSQPKKLGMPLQGPLLKSGGGDQWDNGYIYRSSFVREPGNPPKFRIWYSACSEEKTWHIGYAEGTLTNIPSDQRQA</sequence>
<dbReference type="Proteomes" id="UP000238916">
    <property type="component" value="Unassembled WGS sequence"/>
</dbReference>
<proteinExistence type="predicted"/>
<dbReference type="EMBL" id="OMOF01000426">
    <property type="protein sequence ID" value="SPF50579.1"/>
    <property type="molecule type" value="Genomic_DNA"/>
</dbReference>
<dbReference type="InterPro" id="IPR023296">
    <property type="entry name" value="Glyco_hydro_beta-prop_sf"/>
</dbReference>
<dbReference type="OrthoDB" id="4410706at2"/>
<name>A0A2U3LFL0_9FIRM</name>
<dbReference type="AlphaFoldDB" id="A0A2U3LFL0"/>
<dbReference type="Gene3D" id="2.115.10.20">
    <property type="entry name" value="Glycosyl hydrolase domain, family 43"/>
    <property type="match status" value="1"/>
</dbReference>
<evidence type="ECO:0008006" key="3">
    <source>
        <dbReference type="Google" id="ProtNLM"/>
    </source>
</evidence>
<gene>
    <name evidence="1" type="ORF">SBF1_4820004</name>
</gene>
<dbReference type="SUPFAM" id="SSF75005">
    <property type="entry name" value="Arabinanase/levansucrase/invertase"/>
    <property type="match status" value="1"/>
</dbReference>
<protein>
    <recommendedName>
        <fullName evidence="3">Glycosyl hydrolase family 32 N-terminal domain-containing protein</fullName>
    </recommendedName>
</protein>
<evidence type="ECO:0000313" key="1">
    <source>
        <dbReference type="EMBL" id="SPF50579.1"/>
    </source>
</evidence>